<protein>
    <recommendedName>
        <fullName evidence="2">Transcription and mRNA export factor SUS1</fullName>
    </recommendedName>
</protein>
<dbReference type="GO" id="GO:0006406">
    <property type="term" value="P:mRNA export from nucleus"/>
    <property type="evidence" value="ECO:0007669"/>
    <property type="project" value="UniProtKB-UniRule"/>
</dbReference>
<keyword evidence="2" id="KW-0805">Transcription regulation</keyword>
<dbReference type="PANTHER" id="PTHR12514">
    <property type="entry name" value="ENHANCER OF YELLOW 2 TRANSCRIPTION FACTOR"/>
    <property type="match status" value="1"/>
</dbReference>
<evidence type="ECO:0000313" key="4">
    <source>
        <dbReference type="Proteomes" id="UP001338582"/>
    </source>
</evidence>
<name>A0AAX4HDY7_9ASCO</name>
<keyword evidence="2" id="KW-0509">mRNA transport</keyword>
<gene>
    <name evidence="2" type="primary">SUS1</name>
    <name evidence="3" type="ORF">PUMCH_004116</name>
</gene>
<dbReference type="GO" id="GO:0071819">
    <property type="term" value="C:DUBm complex"/>
    <property type="evidence" value="ECO:0007669"/>
    <property type="project" value="UniProtKB-UniRule"/>
</dbReference>
<dbReference type="GO" id="GO:0000124">
    <property type="term" value="C:SAGA complex"/>
    <property type="evidence" value="ECO:0007669"/>
    <property type="project" value="UniProtKB-UniRule"/>
</dbReference>
<dbReference type="GO" id="GO:0005654">
    <property type="term" value="C:nucleoplasm"/>
    <property type="evidence" value="ECO:0007669"/>
    <property type="project" value="UniProtKB-SubCell"/>
</dbReference>
<dbReference type="EMBL" id="CP138898">
    <property type="protein sequence ID" value="WPK26755.1"/>
    <property type="molecule type" value="Genomic_DNA"/>
</dbReference>
<keyword evidence="2" id="KW-0010">Activator</keyword>
<keyword evidence="2" id="KW-0804">Transcription</keyword>
<dbReference type="GO" id="GO:0005643">
    <property type="term" value="C:nuclear pore"/>
    <property type="evidence" value="ECO:0007669"/>
    <property type="project" value="UniProtKB-UniRule"/>
</dbReference>
<keyword evidence="2" id="KW-0539">Nucleus</keyword>
<dbReference type="AlphaFoldDB" id="A0AAX4HDY7"/>
<dbReference type="InterPro" id="IPR018783">
    <property type="entry name" value="TF_ENY2"/>
</dbReference>
<dbReference type="Gene3D" id="1.10.246.140">
    <property type="match status" value="1"/>
</dbReference>
<keyword evidence="2" id="KW-0653">Protein transport</keyword>
<dbReference type="GO" id="GO:0000932">
    <property type="term" value="C:P-body"/>
    <property type="evidence" value="ECO:0007669"/>
    <property type="project" value="UniProtKB-SubCell"/>
</dbReference>
<dbReference type="InterPro" id="IPR038212">
    <property type="entry name" value="TF_EnY2_sf"/>
</dbReference>
<proteinExistence type="inferred from homology"/>
<dbReference type="GO" id="GO:0015031">
    <property type="term" value="P:protein transport"/>
    <property type="evidence" value="ECO:0007669"/>
    <property type="project" value="UniProtKB-KW"/>
</dbReference>
<accession>A0AAX4HDY7</accession>
<comment type="function">
    <text evidence="2">Involved in mRNA export coupled transcription activation by association with both the TREX-2 and the SAGA complexes. At the promoters, SAGA is required for recruitment of the basal transcription machinery. It influences RNA polymerase II transcriptional activity through different activities such as TBP interaction and promoter selectivity, interaction with transcription activators, and chromatin modification through histone acetylation and deubiquitination. Within the SAGA complex, participates to a subcomplex required for deubiquitination of H2B and for the maintenance of steady-state H3 methylation levels. The TREX-2 complex functions in docking export-competent ribonucleoprotein particles (mRNPs) to the nuclear entrance of the nuclear pore complex (nuclear basket). TREX-2 participates in mRNA export and accurate chromatin positioning in the nucleus by tethering genes to the nuclear periphery. May also be involved in cytoplasmic mRNA decay by interaction with components of P-bodies.</text>
</comment>
<comment type="similarity">
    <text evidence="2">Belongs to the ENY2 family.</text>
</comment>
<dbReference type="GO" id="GO:0006368">
    <property type="term" value="P:transcription elongation by RNA polymerase II"/>
    <property type="evidence" value="ECO:0007669"/>
    <property type="project" value="UniProtKB-UniRule"/>
</dbReference>
<keyword evidence="2" id="KW-0963">Cytoplasm</keyword>
<comment type="subcellular location">
    <subcellularLocation>
        <location evidence="2">Nucleus</location>
        <location evidence="2">Nucleoplasm</location>
    </subcellularLocation>
    <subcellularLocation>
        <location evidence="2">Cytoplasm</location>
        <location evidence="2">P-body</location>
    </subcellularLocation>
</comment>
<organism evidence="3 4">
    <name type="scientific">Australozyma saopauloensis</name>
    <dbReference type="NCBI Taxonomy" id="291208"/>
    <lineage>
        <taxon>Eukaryota</taxon>
        <taxon>Fungi</taxon>
        <taxon>Dikarya</taxon>
        <taxon>Ascomycota</taxon>
        <taxon>Saccharomycotina</taxon>
        <taxon>Pichiomycetes</taxon>
        <taxon>Metschnikowiaceae</taxon>
        <taxon>Australozyma</taxon>
    </lineage>
</organism>
<dbReference type="Proteomes" id="UP001338582">
    <property type="component" value="Chromosome 5"/>
</dbReference>
<evidence type="ECO:0000313" key="3">
    <source>
        <dbReference type="EMBL" id="WPK26755.1"/>
    </source>
</evidence>
<keyword evidence="2" id="KW-0813">Transport</keyword>
<dbReference type="HAMAP" id="MF_03046">
    <property type="entry name" value="ENY2_Sus1"/>
    <property type="match status" value="1"/>
</dbReference>
<dbReference type="GO" id="GO:0070390">
    <property type="term" value="C:transcription export complex 2"/>
    <property type="evidence" value="ECO:0007669"/>
    <property type="project" value="UniProtKB-UniRule"/>
</dbReference>
<evidence type="ECO:0000256" key="1">
    <source>
        <dbReference type="ARBA" id="ARBA00023010"/>
    </source>
</evidence>
<keyword evidence="2" id="KW-0156">Chromatin regulator</keyword>
<dbReference type="GO" id="GO:0003713">
    <property type="term" value="F:transcription coactivator activity"/>
    <property type="evidence" value="ECO:0007669"/>
    <property type="project" value="UniProtKB-UniRule"/>
</dbReference>
<comment type="subunit">
    <text evidence="2">Component of the nuclear pore complex (NPC)-associated TREX-2 complex (transcription and export complex 2), composed of at least SUS1, SAC3, THP1, SEM1, and CDC31. TREX-2 contains 2 SUS1 chains. The TREX-2 complex interacts with the nucleoporin NUP1. Component of the 1.8 MDa SAGA transcription coactivator-HAT complex. SAGA is built of 5 distinct domains with specialized functions. Within the SAGA complex, SUS1, SGF11, SGF73 and UBP8 form an additional subcomplex of SAGA called the DUB module (deubiquitination module). Interacts directly with THP1, SAC3, SGF11, and with the RNA polymerase II.</text>
</comment>
<dbReference type="GO" id="GO:0006325">
    <property type="term" value="P:chromatin organization"/>
    <property type="evidence" value="ECO:0007669"/>
    <property type="project" value="UniProtKB-KW"/>
</dbReference>
<keyword evidence="1 2" id="KW-0811">Translocation</keyword>
<evidence type="ECO:0000256" key="2">
    <source>
        <dbReference type="HAMAP-Rule" id="MF_03046"/>
    </source>
</evidence>
<keyword evidence="4" id="KW-1185">Reference proteome</keyword>
<reference evidence="3 4" key="1">
    <citation type="submission" date="2023-10" db="EMBL/GenBank/DDBJ databases">
        <title>Draft Genome Sequence of Candida saopaulonensis from a very Premature Infant with Sepsis.</title>
        <authorList>
            <person name="Ning Y."/>
            <person name="Dai R."/>
            <person name="Xiao M."/>
            <person name="Xu Y."/>
            <person name="Yan Q."/>
            <person name="Zhang L."/>
        </authorList>
    </citation>
    <scope>NUCLEOTIDE SEQUENCE [LARGE SCALE GENOMIC DNA]</scope>
    <source>
        <strain evidence="3 4">19XY460</strain>
    </source>
</reference>
<dbReference type="Pfam" id="PF10163">
    <property type="entry name" value="EnY2"/>
    <property type="match status" value="1"/>
</dbReference>
<sequence length="94" mass="10682">MSDLEAIKAQIQNHLVDSGNYDVISKQLKLKLYECGWFDQITQVATNELKSAGGNVNFDMLLKSLKPRAEELVPSEVKEEILQKIRAYLDDTIQ</sequence>